<dbReference type="AlphaFoldDB" id="A0A497WKB2"/>
<evidence type="ECO:0008006" key="3">
    <source>
        <dbReference type="Google" id="ProtNLM"/>
    </source>
</evidence>
<comment type="caution">
    <text evidence="1">The sequence shown here is derived from an EMBL/GenBank/DDBJ whole genome shotgun (WGS) entry which is preliminary data.</text>
</comment>
<proteinExistence type="predicted"/>
<gene>
    <name evidence="1" type="ORF">BCF46_1748</name>
</gene>
<protein>
    <recommendedName>
        <fullName evidence="3">MerR-like DNA binding protein</fullName>
    </recommendedName>
</protein>
<evidence type="ECO:0000313" key="1">
    <source>
        <dbReference type="EMBL" id="RLJ51535.1"/>
    </source>
</evidence>
<name>A0A497WKB2_9RHOB</name>
<dbReference type="EMBL" id="RCCE01000003">
    <property type="protein sequence ID" value="RLJ51535.1"/>
    <property type="molecule type" value="Genomic_DNA"/>
</dbReference>
<dbReference type="Proteomes" id="UP000269157">
    <property type="component" value="Unassembled WGS sequence"/>
</dbReference>
<reference evidence="1 2" key="1">
    <citation type="submission" date="2018-10" db="EMBL/GenBank/DDBJ databases">
        <title>Genomic Encyclopedia of Archaeal and Bacterial Type Strains, Phase II (KMG-II): from individual species to whole genera.</title>
        <authorList>
            <person name="Goeker M."/>
        </authorList>
    </citation>
    <scope>NUCLEOTIDE SEQUENCE [LARGE SCALE GENOMIC DNA]</scope>
    <source>
        <strain evidence="1 2">DSM 29466</strain>
    </source>
</reference>
<dbReference type="OrthoDB" id="9806994at2"/>
<evidence type="ECO:0000313" key="2">
    <source>
        <dbReference type="Proteomes" id="UP000269157"/>
    </source>
</evidence>
<dbReference type="RefSeq" id="WP_121023346.1">
    <property type="nucleotide sequence ID" value="NZ_RCCE01000003.1"/>
</dbReference>
<organism evidence="1 2">
    <name type="scientific">Litoreibacter meonggei</name>
    <dbReference type="NCBI Taxonomy" id="1049199"/>
    <lineage>
        <taxon>Bacteria</taxon>
        <taxon>Pseudomonadati</taxon>
        <taxon>Pseudomonadota</taxon>
        <taxon>Alphaproteobacteria</taxon>
        <taxon>Rhodobacterales</taxon>
        <taxon>Roseobacteraceae</taxon>
        <taxon>Litoreibacter</taxon>
    </lineage>
</organism>
<accession>A0A497WKB2</accession>
<keyword evidence="2" id="KW-1185">Reference proteome</keyword>
<sequence length="70" mass="8031">MPGLFENNRNYVLGDPELDLIGDRDKLAQWRHKNMGPAFYKLGRKVIYRGVDLNAWAEACRVDPNANDVI</sequence>